<dbReference type="Gramene" id="TraesWEE_scaffold_149690_01G000200.1">
    <property type="protein sequence ID" value="TraesWEE_scaffold_149690_01G000200.1"/>
    <property type="gene ID" value="TraesWEE_scaffold_149690_01G000200"/>
</dbReference>
<dbReference type="Proteomes" id="UP000019116">
    <property type="component" value="Chromosome 1A"/>
</dbReference>
<dbReference type="OrthoDB" id="665819at2759"/>
<dbReference type="PANTHER" id="PTHR34541:SF3">
    <property type="entry name" value="OS05G0530300 PROTEIN"/>
    <property type="match status" value="1"/>
</dbReference>
<dbReference type="GeneID" id="123064202"/>
<dbReference type="Gramene" id="TraesLDM1A03G00149610.1">
    <property type="protein sequence ID" value="TraesLDM1A03G00149610.1"/>
    <property type="gene ID" value="TraesLDM1A03G00149610"/>
</dbReference>
<dbReference type="Gramene" id="TraesJAG1A03G00149650.1">
    <property type="protein sequence ID" value="TraesJAG1A03G00149650.1"/>
    <property type="gene ID" value="TraesJAG1A03G00149650"/>
</dbReference>
<dbReference type="Gramene" id="TraesPARA_EIv1.0_0021450.1">
    <property type="protein sequence ID" value="TraesPARA_EIv1.0_0021450.1.CDS"/>
    <property type="gene ID" value="TraesPARA_EIv1.0_0021450"/>
</dbReference>
<dbReference type="Gramene" id="TraesMAC1A03G00151020.1">
    <property type="protein sequence ID" value="TraesMAC1A03G00151020.1"/>
    <property type="gene ID" value="TraesMAC1A03G00151020"/>
</dbReference>
<protein>
    <submittedName>
        <fullName evidence="1">Uncharacterized protein</fullName>
    </submittedName>
</protein>
<dbReference type="PaxDb" id="4565-Traes_1AL_5ABFDA8AC.2"/>
<dbReference type="PANTHER" id="PTHR34541">
    <property type="entry name" value="OS01G0729900 PROTEIN"/>
    <property type="match status" value="1"/>
</dbReference>
<dbReference type="Gramene" id="TraesNOR1A03G00150890.1">
    <property type="protein sequence ID" value="TraesNOR1A03G00150890.1"/>
    <property type="gene ID" value="TraesNOR1A03G00150890"/>
</dbReference>
<evidence type="ECO:0000313" key="2">
    <source>
        <dbReference type="Proteomes" id="UP000019116"/>
    </source>
</evidence>
<dbReference type="Gramene" id="TraesLAC1A03G00152420.1">
    <property type="protein sequence ID" value="TraesLAC1A03G00152420.1"/>
    <property type="gene ID" value="TraesLAC1A03G00152420"/>
</dbReference>
<sequence>MEISLDAALLGVQRHGQDLAYRLAQGVSGLLLHLHVQPPQLPWPAPPLSLKLIPFDIELPAAPFAVGGGVDLPAVAVASFVEIGGRLGQAGSDLGASVGGAVQQLSRQIPVPFRAERARRRKWEGAAAPPTTAAVDEGEAGLAAERAAEGGVALEGVGEGGSLEEVAAAVAAATGSAAAASAVGAGAEGADGSDEEEDGFGFEFEIGTLGKFMKPQGTVNVSAMYNTRHHTVDSSVVARGDFWRLESSRGGSNNGNDNAPGFLIQLGPLLFVRDSTTLLLPINLSKQHLIWYAYDHKNGVHSLCPVIWSKQKKWLLMSMMCLNPVACAFMDVEFSNGQFRYVAGEGITASGFLPLFGGLLQAHGKIPGETKLSFSFKSSQGTWFTPTYQWPDNSLSFGVAHAVAWKKSGLMMRPSTQVSVCPTLGGSDPGIRAEIVHSLKEEIGVSCGFSCSRHPSAFTSLSIGRSKLNGEVGSSGVVVTMEKPLDNMGPPSLSVQLNGGLEF</sequence>
<dbReference type="RefSeq" id="XP_044343667.1">
    <property type="nucleotide sequence ID" value="XM_044487732.1"/>
</dbReference>
<reference evidence="1" key="1">
    <citation type="submission" date="2018-08" db="EMBL/GenBank/DDBJ databases">
        <authorList>
            <person name="Rossello M."/>
        </authorList>
    </citation>
    <scope>NUCLEOTIDE SEQUENCE [LARGE SCALE GENOMIC DNA]</scope>
    <source>
        <strain evidence="1">cv. Chinese Spring</strain>
    </source>
</reference>
<dbReference type="Gramene" id="TraesCS1A02G350100.1">
    <property type="protein sequence ID" value="TraesCS1A02G350100.1"/>
    <property type="gene ID" value="TraesCS1A02G350100"/>
</dbReference>
<keyword evidence="2" id="KW-1185">Reference proteome</keyword>
<gene>
    <name evidence="1" type="primary">LOC123064202</name>
</gene>
<dbReference type="Gramene" id="TraesCS1A03G0858300.1">
    <property type="protein sequence ID" value="TraesCS1A03G0858300.1.CDS"/>
    <property type="gene ID" value="TraesCS1A03G0858300"/>
</dbReference>
<dbReference type="Gramene" id="TraesCAD_scaffold_126028_01G000200.1">
    <property type="protein sequence ID" value="TraesCAD_scaffold_126028_01G000200.1"/>
    <property type="gene ID" value="TraesCAD_scaffold_126028_01G000200"/>
</dbReference>
<proteinExistence type="predicted"/>
<dbReference type="AlphaFoldDB" id="A0A3B5Y5R0"/>
<dbReference type="OMA" id="QVHEDIG"/>
<name>A0A3B5Y5R0_WHEAT</name>
<reference evidence="1" key="2">
    <citation type="submission" date="2018-10" db="UniProtKB">
        <authorList>
            <consortium name="EnsemblPlants"/>
        </authorList>
    </citation>
    <scope>IDENTIFICATION</scope>
</reference>
<organism evidence="1">
    <name type="scientific">Triticum aestivum</name>
    <name type="common">Wheat</name>
    <dbReference type="NCBI Taxonomy" id="4565"/>
    <lineage>
        <taxon>Eukaryota</taxon>
        <taxon>Viridiplantae</taxon>
        <taxon>Streptophyta</taxon>
        <taxon>Embryophyta</taxon>
        <taxon>Tracheophyta</taxon>
        <taxon>Spermatophyta</taxon>
        <taxon>Magnoliopsida</taxon>
        <taxon>Liliopsida</taxon>
        <taxon>Poales</taxon>
        <taxon>Poaceae</taxon>
        <taxon>BOP clade</taxon>
        <taxon>Pooideae</taxon>
        <taxon>Triticodae</taxon>
        <taxon>Triticeae</taxon>
        <taxon>Triticinae</taxon>
        <taxon>Triticum</taxon>
    </lineage>
</organism>
<dbReference type="Gramene" id="TraesSTA1A03G00150520.1">
    <property type="protein sequence ID" value="TraesSTA1A03G00150520.1"/>
    <property type="gene ID" value="TraesSTA1A03G00150520"/>
</dbReference>
<dbReference type="EnsemblPlants" id="TraesCS1A02G350100.1">
    <property type="protein sequence ID" value="TraesCS1A02G350100.1"/>
    <property type="gene ID" value="TraesCS1A02G350100"/>
</dbReference>
<accession>A0A3B5Y5R0</accession>
<dbReference type="KEGG" id="taes:123064202"/>
<evidence type="ECO:0000313" key="1">
    <source>
        <dbReference type="EnsemblPlants" id="TraesCS1A02G350100.1"/>
    </source>
</evidence>